<protein>
    <submittedName>
        <fullName evidence="2">Uncharacterized protein</fullName>
    </submittedName>
</protein>
<feature type="compositionally biased region" description="Basic residues" evidence="1">
    <location>
        <begin position="48"/>
        <end position="61"/>
    </location>
</feature>
<evidence type="ECO:0000313" key="2">
    <source>
        <dbReference type="EMBL" id="KAJ7734512.1"/>
    </source>
</evidence>
<dbReference type="EMBL" id="JARJLG010000161">
    <property type="protein sequence ID" value="KAJ7734512.1"/>
    <property type="molecule type" value="Genomic_DNA"/>
</dbReference>
<organism evidence="2 3">
    <name type="scientific">Mycena maculata</name>
    <dbReference type="NCBI Taxonomy" id="230809"/>
    <lineage>
        <taxon>Eukaryota</taxon>
        <taxon>Fungi</taxon>
        <taxon>Dikarya</taxon>
        <taxon>Basidiomycota</taxon>
        <taxon>Agaricomycotina</taxon>
        <taxon>Agaricomycetes</taxon>
        <taxon>Agaricomycetidae</taxon>
        <taxon>Agaricales</taxon>
        <taxon>Marasmiineae</taxon>
        <taxon>Mycenaceae</taxon>
        <taxon>Mycena</taxon>
    </lineage>
</organism>
<comment type="caution">
    <text evidence="2">The sequence shown here is derived from an EMBL/GenBank/DDBJ whole genome shotgun (WGS) entry which is preliminary data.</text>
</comment>
<gene>
    <name evidence="2" type="ORF">DFH07DRAFT_967634</name>
</gene>
<feature type="compositionally biased region" description="Basic and acidic residues" evidence="1">
    <location>
        <begin position="62"/>
        <end position="77"/>
    </location>
</feature>
<name>A0AAD7I3Z1_9AGAR</name>
<evidence type="ECO:0000313" key="3">
    <source>
        <dbReference type="Proteomes" id="UP001215280"/>
    </source>
</evidence>
<reference evidence="2" key="1">
    <citation type="submission" date="2023-03" db="EMBL/GenBank/DDBJ databases">
        <title>Massive genome expansion in bonnet fungi (Mycena s.s.) driven by repeated elements and novel gene families across ecological guilds.</title>
        <authorList>
            <consortium name="Lawrence Berkeley National Laboratory"/>
            <person name="Harder C.B."/>
            <person name="Miyauchi S."/>
            <person name="Viragh M."/>
            <person name="Kuo A."/>
            <person name="Thoen E."/>
            <person name="Andreopoulos B."/>
            <person name="Lu D."/>
            <person name="Skrede I."/>
            <person name="Drula E."/>
            <person name="Henrissat B."/>
            <person name="Morin E."/>
            <person name="Kohler A."/>
            <person name="Barry K."/>
            <person name="LaButti K."/>
            <person name="Morin E."/>
            <person name="Salamov A."/>
            <person name="Lipzen A."/>
            <person name="Mereny Z."/>
            <person name="Hegedus B."/>
            <person name="Baldrian P."/>
            <person name="Stursova M."/>
            <person name="Weitz H."/>
            <person name="Taylor A."/>
            <person name="Grigoriev I.V."/>
            <person name="Nagy L.G."/>
            <person name="Martin F."/>
            <person name="Kauserud H."/>
        </authorList>
    </citation>
    <scope>NUCLEOTIDE SEQUENCE</scope>
    <source>
        <strain evidence="2">CBHHK188m</strain>
    </source>
</reference>
<proteinExistence type="predicted"/>
<evidence type="ECO:0000256" key="1">
    <source>
        <dbReference type="SAM" id="MobiDB-lite"/>
    </source>
</evidence>
<sequence>MSDLCGDIERLIDTYNIVVTQLADPDRAPSTPEKKALKRLLDTGIKIKAPKAKKATKKKATKDKDTDNPPPKKTDAELDQIADERILALLPDKLPPPLTPQDLIQLILHPSQLTTPAEQDDFLQQAMRGFAAPEGSWTPILTAAGLHSNQRVTVSTVTAAATAAVPGDTIPLVTVEDKLLSFIKTTGADFYATTRIVLCETMCTQATWSELSNVQKGAHNRELFIAQNPSLFDDALTHAQKHAKLTRGGELLADMNRFLRNDREPLTRARTQIYNLGQVFGFAAIIHPAASLDSLGRPTAALSRISARLHLGLNKRPDLCREIEARAAGNLNVIRELLRGLVVIDDKDAVREYLTDYRERVTFYRYD</sequence>
<dbReference type="Proteomes" id="UP001215280">
    <property type="component" value="Unassembled WGS sequence"/>
</dbReference>
<keyword evidence="3" id="KW-1185">Reference proteome</keyword>
<accession>A0AAD7I3Z1</accession>
<dbReference type="AlphaFoldDB" id="A0AAD7I3Z1"/>
<feature type="region of interest" description="Disordered" evidence="1">
    <location>
        <begin position="48"/>
        <end position="77"/>
    </location>
</feature>